<sequence>MGGGGGSCCFRYPWSFILRDNYRNSGFETTPIKLKKIKKGQRGEYDKTGGNVMEILYCCRTLIVS</sequence>
<dbReference type="EMBL" id="CATNWA010017481">
    <property type="protein sequence ID" value="CAI9600833.1"/>
    <property type="molecule type" value="Genomic_DNA"/>
</dbReference>
<keyword evidence="2" id="KW-1185">Reference proteome</keyword>
<protein>
    <submittedName>
        <fullName evidence="1">Uncharacterized protein</fullName>
    </submittedName>
</protein>
<organism evidence="1 2">
    <name type="scientific">Staurois parvus</name>
    <dbReference type="NCBI Taxonomy" id="386267"/>
    <lineage>
        <taxon>Eukaryota</taxon>
        <taxon>Metazoa</taxon>
        <taxon>Chordata</taxon>
        <taxon>Craniata</taxon>
        <taxon>Vertebrata</taxon>
        <taxon>Euteleostomi</taxon>
        <taxon>Amphibia</taxon>
        <taxon>Batrachia</taxon>
        <taxon>Anura</taxon>
        <taxon>Neobatrachia</taxon>
        <taxon>Ranoidea</taxon>
        <taxon>Ranidae</taxon>
        <taxon>Staurois</taxon>
    </lineage>
</organism>
<dbReference type="Proteomes" id="UP001162483">
    <property type="component" value="Unassembled WGS sequence"/>
</dbReference>
<comment type="caution">
    <text evidence="1">The sequence shown here is derived from an EMBL/GenBank/DDBJ whole genome shotgun (WGS) entry which is preliminary data.</text>
</comment>
<accession>A0ABN9FWH9</accession>
<reference evidence="1" key="1">
    <citation type="submission" date="2023-05" db="EMBL/GenBank/DDBJ databases">
        <authorList>
            <person name="Stuckert A."/>
        </authorList>
    </citation>
    <scope>NUCLEOTIDE SEQUENCE</scope>
</reference>
<evidence type="ECO:0000313" key="1">
    <source>
        <dbReference type="EMBL" id="CAI9600833.1"/>
    </source>
</evidence>
<evidence type="ECO:0000313" key="2">
    <source>
        <dbReference type="Proteomes" id="UP001162483"/>
    </source>
</evidence>
<proteinExistence type="predicted"/>
<name>A0ABN9FWH9_9NEOB</name>
<gene>
    <name evidence="1" type="ORF">SPARVUS_LOCUS12836368</name>
</gene>